<comment type="caution">
    <text evidence="1">The sequence shown here is derived from an EMBL/GenBank/DDBJ whole genome shotgun (WGS) entry which is preliminary data.</text>
</comment>
<name>A0A402QBP5_SALER</name>
<dbReference type="EMBL" id="RSMR01000053">
    <property type="protein sequence ID" value="MIK94906.1"/>
    <property type="molecule type" value="Genomic_DNA"/>
</dbReference>
<proteinExistence type="predicted"/>
<organism evidence="1">
    <name type="scientific">Salmonella enterica</name>
    <name type="common">Salmonella choleraesuis</name>
    <dbReference type="NCBI Taxonomy" id="28901"/>
    <lineage>
        <taxon>Bacteria</taxon>
        <taxon>Pseudomonadati</taxon>
        <taxon>Pseudomonadota</taxon>
        <taxon>Gammaproteobacteria</taxon>
        <taxon>Enterobacterales</taxon>
        <taxon>Enterobacteriaceae</taxon>
        <taxon>Salmonella</taxon>
    </lineage>
</organism>
<evidence type="ECO:0000313" key="1">
    <source>
        <dbReference type="EMBL" id="MIK94906.1"/>
    </source>
</evidence>
<dbReference type="AlphaFoldDB" id="A0A402QBP5"/>
<reference evidence="1" key="1">
    <citation type="submission" date="2018-08" db="EMBL/GenBank/DDBJ databases">
        <authorList>
            <consortium name="GenomeTrakr network: Whole genome sequencing for foodborne pathogen traceback"/>
        </authorList>
    </citation>
    <scope>NUCLEOTIDE SEQUENCE [LARGE SCALE GENOMIC DNA]</scope>
    <source>
        <strain evidence="1">FLUFL-1338</strain>
    </source>
</reference>
<gene>
    <name evidence="1" type="ORF">KO51_26405</name>
</gene>
<accession>A0A402QBP5</accession>
<sequence>MLQKFHLMILKNYFMLTYKDVRLLLKNKKKLKPYSLKNISIQLSTLKINFYLPKDHVQLIVVDIVPLN</sequence>
<protein>
    <submittedName>
        <fullName evidence="1">Uncharacterized protein</fullName>
    </submittedName>
</protein>
<dbReference type="Proteomes" id="UP000885283">
    <property type="component" value="Unassembled WGS sequence"/>
</dbReference>